<dbReference type="EMBL" id="BLLK01000023">
    <property type="protein sequence ID" value="GFH47333.1"/>
    <property type="molecule type" value="Genomic_DNA"/>
</dbReference>
<gene>
    <name evidence="2" type="ORF">CTEN210_03808</name>
</gene>
<dbReference type="Proteomes" id="UP001054902">
    <property type="component" value="Unassembled WGS sequence"/>
</dbReference>
<feature type="compositionally biased region" description="Basic and acidic residues" evidence="1">
    <location>
        <begin position="259"/>
        <end position="269"/>
    </location>
</feature>
<protein>
    <submittedName>
        <fullName evidence="2">Uncharacterized protein</fullName>
    </submittedName>
</protein>
<proteinExistence type="predicted"/>
<reference evidence="2 3" key="1">
    <citation type="journal article" date="2021" name="Sci. Rep.">
        <title>The genome of the diatom Chaetoceros tenuissimus carries an ancient integrated fragment of an extant virus.</title>
        <authorList>
            <person name="Hongo Y."/>
            <person name="Kimura K."/>
            <person name="Takaki Y."/>
            <person name="Yoshida Y."/>
            <person name="Baba S."/>
            <person name="Kobayashi G."/>
            <person name="Nagasaki K."/>
            <person name="Hano T."/>
            <person name="Tomaru Y."/>
        </authorList>
    </citation>
    <scope>NUCLEOTIDE SEQUENCE [LARGE SCALE GENOMIC DNA]</scope>
    <source>
        <strain evidence="2 3">NIES-3715</strain>
    </source>
</reference>
<sequence length="269" mass="30256">MLFDDLPQTKKDAAASSNNTKEVKSQEQEKTEQDDSSSSKVVEPPASKDGKKGKSLVEAVGKAGTSMAFVPAALRKRKQPTKTQTVKNAKIKTETEKQVITKIGNDVSNTHVETKTVSITKLQDETKQEIVHIHNVIPQKDASDVDTVDNYKEPQHLTDLHAAVRSMDMYHPSMPNDYLAYRQRKENELMQKNLQKEAEKTIEMQQKLREHIESERQKALESGDVDKIIESRMGQIQSAGMGRGRGRGLNNLPAWLVKKQQEEKNKALP</sequence>
<feature type="region of interest" description="Disordered" evidence="1">
    <location>
        <begin position="237"/>
        <end position="269"/>
    </location>
</feature>
<feature type="compositionally biased region" description="Basic and acidic residues" evidence="1">
    <location>
        <begin position="21"/>
        <end position="33"/>
    </location>
</feature>
<evidence type="ECO:0000313" key="3">
    <source>
        <dbReference type="Proteomes" id="UP001054902"/>
    </source>
</evidence>
<accession>A0AAD3CK09</accession>
<feature type="region of interest" description="Disordered" evidence="1">
    <location>
        <begin position="1"/>
        <end position="55"/>
    </location>
</feature>
<dbReference type="AlphaFoldDB" id="A0AAD3CK09"/>
<evidence type="ECO:0000313" key="2">
    <source>
        <dbReference type="EMBL" id="GFH47333.1"/>
    </source>
</evidence>
<name>A0AAD3CK09_9STRA</name>
<comment type="caution">
    <text evidence="2">The sequence shown here is derived from an EMBL/GenBank/DDBJ whole genome shotgun (WGS) entry which is preliminary data.</text>
</comment>
<organism evidence="2 3">
    <name type="scientific">Chaetoceros tenuissimus</name>
    <dbReference type="NCBI Taxonomy" id="426638"/>
    <lineage>
        <taxon>Eukaryota</taxon>
        <taxon>Sar</taxon>
        <taxon>Stramenopiles</taxon>
        <taxon>Ochrophyta</taxon>
        <taxon>Bacillariophyta</taxon>
        <taxon>Coscinodiscophyceae</taxon>
        <taxon>Chaetocerotophycidae</taxon>
        <taxon>Chaetocerotales</taxon>
        <taxon>Chaetocerotaceae</taxon>
        <taxon>Chaetoceros</taxon>
    </lineage>
</organism>
<evidence type="ECO:0000256" key="1">
    <source>
        <dbReference type="SAM" id="MobiDB-lite"/>
    </source>
</evidence>
<keyword evidence="3" id="KW-1185">Reference proteome</keyword>